<evidence type="ECO:0000313" key="2">
    <source>
        <dbReference type="Proteomes" id="UP000198559"/>
    </source>
</evidence>
<dbReference type="AlphaFoldDB" id="A0A1H6LHN7"/>
<reference evidence="2" key="1">
    <citation type="submission" date="2016-06" db="EMBL/GenBank/DDBJ databases">
        <authorList>
            <person name="Petersen J."/>
            <person name="Sayavedra L."/>
        </authorList>
    </citation>
    <scope>NUCLEOTIDE SEQUENCE [LARGE SCALE GENOMIC DNA]</scope>
    <source>
        <strain evidence="2">BazSymB</strain>
    </source>
</reference>
<sequence length="46" mass="5216">MNVCTKYFSSSIDFNAGFIVFIVWVKLSDVTPTNQIIKFAFICGHL</sequence>
<dbReference type="STRING" id="235205.BAZSYMB_GCONTIG00753_2"/>
<dbReference type="Proteomes" id="UP000198559">
    <property type="component" value="Unassembled WGS sequence"/>
</dbReference>
<dbReference type="EMBL" id="CVUD02000185">
    <property type="protein sequence ID" value="SEH85735.1"/>
    <property type="molecule type" value="Genomic_DNA"/>
</dbReference>
<evidence type="ECO:0000313" key="1">
    <source>
        <dbReference type="EMBL" id="SEH85735.1"/>
    </source>
</evidence>
<proteinExistence type="predicted"/>
<gene>
    <name evidence="1" type="ORF">BAZSYMB_GCONTIG00753_2</name>
</gene>
<protein>
    <submittedName>
        <fullName evidence="1">Uncharacterized protein</fullName>
    </submittedName>
</protein>
<name>A0A1H6LHN7_9GAMM</name>
<organism evidence="1 2">
    <name type="scientific">Bathymodiolus azoricus thioautotrophic gill symbiont</name>
    <dbReference type="NCBI Taxonomy" id="235205"/>
    <lineage>
        <taxon>Bacteria</taxon>
        <taxon>Pseudomonadati</taxon>
        <taxon>Pseudomonadota</taxon>
        <taxon>Gammaproteobacteria</taxon>
        <taxon>sulfur-oxidizing symbionts</taxon>
    </lineage>
</organism>
<accession>A0A1H6LHN7</accession>